<gene>
    <name evidence="7" type="ORF">HXX08_00225</name>
    <name evidence="8" type="ORF">OZ401_001964</name>
</gene>
<evidence type="ECO:0000256" key="3">
    <source>
        <dbReference type="ARBA" id="ARBA00022692"/>
    </source>
</evidence>
<dbReference type="EMBL" id="JACATZ010000001">
    <property type="protein sequence ID" value="NWJ44279.1"/>
    <property type="molecule type" value="Genomic_DNA"/>
</dbReference>
<evidence type="ECO:0000313" key="7">
    <source>
        <dbReference type="EMBL" id="NWJ44279.1"/>
    </source>
</evidence>
<evidence type="ECO:0000256" key="6">
    <source>
        <dbReference type="SAM" id="Phobius"/>
    </source>
</evidence>
<name>A0A8T7LY09_9CHLR</name>
<feature type="transmembrane region" description="Helical" evidence="6">
    <location>
        <begin position="204"/>
        <end position="226"/>
    </location>
</feature>
<dbReference type="InterPro" id="IPR001851">
    <property type="entry name" value="ABC_transp_permease"/>
</dbReference>
<dbReference type="EMBL" id="CP128399">
    <property type="protein sequence ID" value="WJW66174.1"/>
    <property type="molecule type" value="Genomic_DNA"/>
</dbReference>
<comment type="subcellular location">
    <subcellularLocation>
        <location evidence="1">Cell membrane</location>
        <topology evidence="1">Multi-pass membrane protein</topology>
    </subcellularLocation>
</comment>
<proteinExistence type="predicted"/>
<dbReference type="PANTHER" id="PTHR32196">
    <property type="entry name" value="ABC TRANSPORTER PERMEASE PROTEIN YPHD-RELATED-RELATED"/>
    <property type="match status" value="1"/>
</dbReference>
<evidence type="ECO:0000313" key="8">
    <source>
        <dbReference type="EMBL" id="WJW66174.1"/>
    </source>
</evidence>
<keyword evidence="2" id="KW-1003">Cell membrane</keyword>
<keyword evidence="5 6" id="KW-0472">Membrane</keyword>
<dbReference type="Proteomes" id="UP001431572">
    <property type="component" value="Chromosome 1"/>
</dbReference>
<protein>
    <submittedName>
        <fullName evidence="7">Ribose ABC transporter</fullName>
    </submittedName>
</protein>
<feature type="transmembrane region" description="Helical" evidence="6">
    <location>
        <begin position="59"/>
        <end position="78"/>
    </location>
</feature>
<dbReference type="Pfam" id="PF02653">
    <property type="entry name" value="BPD_transp_2"/>
    <property type="match status" value="1"/>
</dbReference>
<feature type="transmembrane region" description="Helical" evidence="6">
    <location>
        <begin position="288"/>
        <end position="321"/>
    </location>
</feature>
<feature type="transmembrane region" description="Helical" evidence="6">
    <location>
        <begin position="257"/>
        <end position="276"/>
    </location>
</feature>
<keyword evidence="3 6" id="KW-0812">Transmembrane</keyword>
<evidence type="ECO:0000313" key="9">
    <source>
        <dbReference type="Proteomes" id="UP000521676"/>
    </source>
</evidence>
<feature type="transmembrane region" description="Helical" evidence="6">
    <location>
        <begin position="139"/>
        <end position="157"/>
    </location>
</feature>
<dbReference type="Proteomes" id="UP000521676">
    <property type="component" value="Unassembled WGS sequence"/>
</dbReference>
<accession>A0A8T7LY09</accession>
<evidence type="ECO:0000313" key="10">
    <source>
        <dbReference type="Proteomes" id="UP001431572"/>
    </source>
</evidence>
<keyword evidence="10" id="KW-1185">Reference proteome</keyword>
<feature type="transmembrane region" description="Helical" evidence="6">
    <location>
        <begin position="177"/>
        <end position="197"/>
    </location>
</feature>
<feature type="transmembrane region" description="Helical" evidence="6">
    <location>
        <begin position="327"/>
        <end position="352"/>
    </location>
</feature>
<evidence type="ECO:0000256" key="5">
    <source>
        <dbReference type="ARBA" id="ARBA00023136"/>
    </source>
</evidence>
<reference evidence="7 9" key="1">
    <citation type="submission" date="2020-06" db="EMBL/GenBank/DDBJ databases">
        <title>Anoxygenic phototrophic Chloroflexota member uses a Type I reaction center.</title>
        <authorList>
            <person name="Tsuji J.M."/>
            <person name="Shaw N.A."/>
            <person name="Nagashima S."/>
            <person name="Venkiteswaran J."/>
            <person name="Schiff S.L."/>
            <person name="Hanada S."/>
            <person name="Tank M."/>
            <person name="Neufeld J.D."/>
        </authorList>
    </citation>
    <scope>NUCLEOTIDE SEQUENCE [LARGE SCALE GENOMIC DNA]</scope>
    <source>
        <strain evidence="7">L227-S17</strain>
    </source>
</reference>
<evidence type="ECO:0000256" key="4">
    <source>
        <dbReference type="ARBA" id="ARBA00022989"/>
    </source>
</evidence>
<organism evidence="7 9">
    <name type="scientific">Candidatus Chlorohelix allophototropha</name>
    <dbReference type="NCBI Taxonomy" id="3003348"/>
    <lineage>
        <taxon>Bacteria</taxon>
        <taxon>Bacillati</taxon>
        <taxon>Chloroflexota</taxon>
        <taxon>Chloroflexia</taxon>
        <taxon>Candidatus Chloroheliales</taxon>
        <taxon>Candidatus Chloroheliaceae</taxon>
        <taxon>Candidatus Chlorohelix</taxon>
    </lineage>
</organism>
<keyword evidence="4 6" id="KW-1133">Transmembrane helix</keyword>
<evidence type="ECO:0000256" key="2">
    <source>
        <dbReference type="ARBA" id="ARBA00022475"/>
    </source>
</evidence>
<dbReference type="CDD" id="cd06579">
    <property type="entry name" value="TM_PBP1_transp_AraH_like"/>
    <property type="match status" value="1"/>
</dbReference>
<evidence type="ECO:0000256" key="1">
    <source>
        <dbReference type="ARBA" id="ARBA00004651"/>
    </source>
</evidence>
<dbReference type="GO" id="GO:0022857">
    <property type="term" value="F:transmembrane transporter activity"/>
    <property type="evidence" value="ECO:0007669"/>
    <property type="project" value="InterPro"/>
</dbReference>
<feature type="transmembrane region" description="Helical" evidence="6">
    <location>
        <begin position="106"/>
        <end position="127"/>
    </location>
</feature>
<dbReference type="AlphaFoldDB" id="A0A8T7LY09"/>
<feature type="transmembrane region" description="Helical" evidence="6">
    <location>
        <begin position="26"/>
        <end position="47"/>
    </location>
</feature>
<reference evidence="8" key="2">
    <citation type="journal article" date="2024" name="Nature">
        <title>Anoxygenic phototroph of the Chloroflexota uses a type I reaction centre.</title>
        <authorList>
            <person name="Tsuji J.M."/>
            <person name="Shaw N.A."/>
            <person name="Nagashima S."/>
            <person name="Venkiteswaran J.J."/>
            <person name="Schiff S.L."/>
            <person name="Watanabe T."/>
            <person name="Fukui M."/>
            <person name="Hanada S."/>
            <person name="Tank M."/>
            <person name="Neufeld J.D."/>
        </authorList>
    </citation>
    <scope>NUCLEOTIDE SEQUENCE</scope>
    <source>
        <strain evidence="8">L227-S17</strain>
    </source>
</reference>
<sequence length="363" mass="38362">MKVDQIKPAQATSPQARNAFQLIGQLWAWIFLLILVVIFSVFGQGFFSLLNFQNIGANMAIVLIMALGQTFVIISGGIDLSTGYVMGLATVVAAEAINKMGNNSPFWLVVLVGLVAGSIAGLIPGFINGVIIARLNVPPFIVTLGMMGIARGAGFIISEGMPVSVQYPNLGQVGNGYLFYVSPDAGISFFNLHVGLLDEQRRQVVSVLPHPLTFMLILVLACHWVLSQTKFGQHTYAVGGNKEASLRAGIPVMSHTIKVYMVSAFLAALAGVLYTFRFTNGAANAGDSLLLDSIAAVVIGGASLFGGEGTIIGTLIGALIISVIQNGLIILGINPFWQFVAIGVVIILAVLVDQARAKLMTSK</sequence>
<dbReference type="PANTHER" id="PTHR32196:SF63">
    <property type="entry name" value="INNER MEMBRANE ABC TRANSPORTER PERMEASE PROTEIN YJFF"/>
    <property type="match status" value="1"/>
</dbReference>
<dbReference type="GO" id="GO:0005886">
    <property type="term" value="C:plasma membrane"/>
    <property type="evidence" value="ECO:0007669"/>
    <property type="project" value="UniProtKB-SubCell"/>
</dbReference>
<dbReference type="RefSeq" id="WP_341468055.1">
    <property type="nucleotide sequence ID" value="NZ_CP128399.1"/>
</dbReference>